<feature type="region of interest" description="Disordered" evidence="2">
    <location>
        <begin position="1"/>
        <end position="24"/>
    </location>
</feature>
<reference evidence="5" key="1">
    <citation type="submission" date="2016-10" db="EMBL/GenBank/DDBJ databases">
        <authorList>
            <person name="Varghese N."/>
            <person name="Submissions S."/>
        </authorList>
    </citation>
    <scope>NUCLEOTIDE SEQUENCE [LARGE SCALE GENOMIC DNA]</scope>
    <source>
        <strain evidence="5">DSM 21743</strain>
    </source>
</reference>
<dbReference type="STRING" id="546874.SAMN04488544_1107"/>
<dbReference type="InterPro" id="IPR014729">
    <property type="entry name" value="Rossmann-like_a/b/a_fold"/>
</dbReference>
<dbReference type="PANTHER" id="PTHR46268:SF15">
    <property type="entry name" value="UNIVERSAL STRESS PROTEIN HP_0031"/>
    <property type="match status" value="1"/>
</dbReference>
<dbReference type="InterPro" id="IPR006016">
    <property type="entry name" value="UspA"/>
</dbReference>
<name>A0A1H2LYQ2_9ACTN</name>
<feature type="domain" description="UspA" evidence="3">
    <location>
        <begin position="76"/>
        <end position="137"/>
    </location>
</feature>
<evidence type="ECO:0000313" key="5">
    <source>
        <dbReference type="Proteomes" id="UP000198825"/>
    </source>
</evidence>
<evidence type="ECO:0000256" key="2">
    <source>
        <dbReference type="SAM" id="MobiDB-lite"/>
    </source>
</evidence>
<gene>
    <name evidence="4" type="ORF">SAMN04488544_1107</name>
</gene>
<comment type="similarity">
    <text evidence="1">Belongs to the universal stress protein A family.</text>
</comment>
<dbReference type="PRINTS" id="PR01438">
    <property type="entry name" value="UNVRSLSTRESS"/>
</dbReference>
<proteinExistence type="inferred from homology"/>
<dbReference type="RefSeq" id="WP_091073577.1">
    <property type="nucleotide sequence ID" value="NZ_LT629799.1"/>
</dbReference>
<dbReference type="Pfam" id="PF00582">
    <property type="entry name" value="Usp"/>
    <property type="match status" value="1"/>
</dbReference>
<dbReference type="InterPro" id="IPR006015">
    <property type="entry name" value="Universal_stress_UspA"/>
</dbReference>
<dbReference type="CDD" id="cd00293">
    <property type="entry name" value="USP-like"/>
    <property type="match status" value="1"/>
</dbReference>
<evidence type="ECO:0000259" key="3">
    <source>
        <dbReference type="Pfam" id="PF00582"/>
    </source>
</evidence>
<protein>
    <submittedName>
        <fullName evidence="4">Nucleotide-binding universal stress protein, UspA family</fullName>
    </submittedName>
</protein>
<dbReference type="EMBL" id="LT629799">
    <property type="protein sequence ID" value="SDU86127.1"/>
    <property type="molecule type" value="Genomic_DNA"/>
</dbReference>
<dbReference type="PANTHER" id="PTHR46268">
    <property type="entry name" value="STRESS RESPONSE PROTEIN NHAX"/>
    <property type="match status" value="1"/>
</dbReference>
<sequence length="141" mass="14500">MSAVDGTVTGPSGGSGSGQDGPRIVVGYSSRPEGRAALRRAVAEATLRGASLVVLHGPDDDLDELEGELQAAGVAYRLVRSADGDDLAEDLLELAEDTGAAFIVIGLRRRSPVGKLLLGSNAQRVLLDASCPVLAVKAEQH</sequence>
<dbReference type="AlphaFoldDB" id="A0A1H2LYQ2"/>
<dbReference type="Gene3D" id="3.40.50.620">
    <property type="entry name" value="HUPs"/>
    <property type="match status" value="1"/>
</dbReference>
<accession>A0A1H2LYQ2</accession>
<dbReference type="OrthoDB" id="5419113at2"/>
<feature type="compositionally biased region" description="Low complexity" evidence="2">
    <location>
        <begin position="1"/>
        <end position="10"/>
    </location>
</feature>
<evidence type="ECO:0000313" key="4">
    <source>
        <dbReference type="EMBL" id="SDU86127.1"/>
    </source>
</evidence>
<organism evidence="4 5">
    <name type="scientific">Microlunatus sagamiharensis</name>
    <dbReference type="NCBI Taxonomy" id="546874"/>
    <lineage>
        <taxon>Bacteria</taxon>
        <taxon>Bacillati</taxon>
        <taxon>Actinomycetota</taxon>
        <taxon>Actinomycetes</taxon>
        <taxon>Propionibacteriales</taxon>
        <taxon>Propionibacteriaceae</taxon>
        <taxon>Microlunatus</taxon>
    </lineage>
</organism>
<dbReference type="Proteomes" id="UP000198825">
    <property type="component" value="Chromosome I"/>
</dbReference>
<dbReference type="SUPFAM" id="SSF52402">
    <property type="entry name" value="Adenine nucleotide alpha hydrolases-like"/>
    <property type="match status" value="1"/>
</dbReference>
<keyword evidence="5" id="KW-1185">Reference proteome</keyword>
<evidence type="ECO:0000256" key="1">
    <source>
        <dbReference type="ARBA" id="ARBA00008791"/>
    </source>
</evidence>